<comment type="caution">
    <text evidence="2">The sequence shown here is derived from an EMBL/GenBank/DDBJ whole genome shotgun (WGS) entry which is preliminary data.</text>
</comment>
<dbReference type="Proteomes" id="UP000537825">
    <property type="component" value="Unassembled WGS sequence"/>
</dbReference>
<protein>
    <submittedName>
        <fullName evidence="2">DUF2381 family protein</fullName>
    </submittedName>
</protein>
<sequence>MPRLSGLLLALLSFAAWAAAAEDSALPRLRMRNVALTAKAEGVRVSTRIPTTLTFDTPINAQAVKLGEKAPVEILDVGERSLTLRALEELSEAVTLRVPFLNESILTAPVFKLTTAADVVDAQVLVFRAASAPELMQVRLAALEARCSACEAALTAQRERGTATGPSGWIVSGQVEEGIGVQVKWLRASPPSATTGLEVASVHRFKADAWVVLAVKVSNLTGPPWRPGKAWLENPSTGRRVEARTVAMAPDVLPPNGTGRVAVEFDWKRRESGPPGEAFRLVIQEAADGARPLAIPGVVLEDGTSTREKNGP</sequence>
<keyword evidence="1" id="KW-0732">Signal</keyword>
<dbReference type="RefSeq" id="WP_161663222.1">
    <property type="nucleotide sequence ID" value="NZ_CBCSLE010000011.1"/>
</dbReference>
<dbReference type="NCBIfam" id="TIGR02268">
    <property type="entry name" value="Myxococcus xanthus paralogous family TIGR02268"/>
    <property type="match status" value="1"/>
</dbReference>
<reference evidence="2 3" key="1">
    <citation type="submission" date="2020-01" db="EMBL/GenBank/DDBJ databases">
        <title>The draft genome sequence of Corallococcus exiguus DSM 14696.</title>
        <authorList>
            <person name="Zhang X."/>
            <person name="Zhu H."/>
        </authorList>
    </citation>
    <scope>NUCLEOTIDE SEQUENCE [LARGE SCALE GENOMIC DNA]</scope>
    <source>
        <strain evidence="2 3">DSM 14696</strain>
    </source>
</reference>
<evidence type="ECO:0000256" key="1">
    <source>
        <dbReference type="SAM" id="SignalP"/>
    </source>
</evidence>
<name>A0A7X4YG50_9BACT</name>
<organism evidence="2 3">
    <name type="scientific">Corallococcus exiguus</name>
    <dbReference type="NCBI Taxonomy" id="83462"/>
    <lineage>
        <taxon>Bacteria</taxon>
        <taxon>Pseudomonadati</taxon>
        <taxon>Myxococcota</taxon>
        <taxon>Myxococcia</taxon>
        <taxon>Myxococcales</taxon>
        <taxon>Cystobacterineae</taxon>
        <taxon>Myxococcaceae</taxon>
        <taxon>Corallococcus</taxon>
    </lineage>
</organism>
<dbReference type="AlphaFoldDB" id="A0A7X4YG50"/>
<gene>
    <name evidence="2" type="ORF">GTZ93_34015</name>
</gene>
<accession>A0A7X4YG50</accession>
<dbReference type="EMBL" id="JAAAPK010000011">
    <property type="protein sequence ID" value="NBC44826.1"/>
    <property type="molecule type" value="Genomic_DNA"/>
</dbReference>
<dbReference type="InterPro" id="IPR011754">
    <property type="entry name" value="Mxa_paralog_2268"/>
</dbReference>
<feature type="chain" id="PRO_5031424875" evidence="1">
    <location>
        <begin position="19"/>
        <end position="312"/>
    </location>
</feature>
<dbReference type="Pfam" id="PF09544">
    <property type="entry name" value="DUF2381"/>
    <property type="match status" value="1"/>
</dbReference>
<proteinExistence type="predicted"/>
<feature type="signal peptide" evidence="1">
    <location>
        <begin position="1"/>
        <end position="18"/>
    </location>
</feature>
<keyword evidence="3" id="KW-1185">Reference proteome</keyword>
<evidence type="ECO:0000313" key="2">
    <source>
        <dbReference type="EMBL" id="NBC44826.1"/>
    </source>
</evidence>
<evidence type="ECO:0000313" key="3">
    <source>
        <dbReference type="Proteomes" id="UP000537825"/>
    </source>
</evidence>